<protein>
    <submittedName>
        <fullName evidence="2">Uncharacterized protein</fullName>
    </submittedName>
</protein>
<gene>
    <name evidence="2" type="ORF">BpHYR1_018451</name>
</gene>
<comment type="caution">
    <text evidence="2">The sequence shown here is derived from an EMBL/GenBank/DDBJ whole genome shotgun (WGS) entry which is preliminary data.</text>
</comment>
<keyword evidence="1" id="KW-0812">Transmembrane</keyword>
<evidence type="ECO:0000313" key="2">
    <source>
        <dbReference type="EMBL" id="RNA01140.1"/>
    </source>
</evidence>
<evidence type="ECO:0000256" key="1">
    <source>
        <dbReference type="SAM" id="Phobius"/>
    </source>
</evidence>
<sequence>MKYNNLVTRYKLDKASTFSYFLAASTKLRKLMPYLLFKESHMTRGKYMLTASSNPRMKKDFCYVFFLNILLAFVALMGLT</sequence>
<keyword evidence="3" id="KW-1185">Reference proteome</keyword>
<feature type="transmembrane region" description="Helical" evidence="1">
    <location>
        <begin position="61"/>
        <end position="79"/>
    </location>
</feature>
<reference evidence="2 3" key="1">
    <citation type="journal article" date="2018" name="Sci. Rep.">
        <title>Genomic signatures of local adaptation to the degree of environmental predictability in rotifers.</title>
        <authorList>
            <person name="Franch-Gras L."/>
            <person name="Hahn C."/>
            <person name="Garcia-Roger E.M."/>
            <person name="Carmona M.J."/>
            <person name="Serra M."/>
            <person name="Gomez A."/>
        </authorList>
    </citation>
    <scope>NUCLEOTIDE SEQUENCE [LARGE SCALE GENOMIC DNA]</scope>
    <source>
        <strain evidence="2">HYR1</strain>
    </source>
</reference>
<keyword evidence="1" id="KW-0472">Membrane</keyword>
<name>A0A3M7PQ12_BRAPC</name>
<accession>A0A3M7PQ12</accession>
<evidence type="ECO:0000313" key="3">
    <source>
        <dbReference type="Proteomes" id="UP000276133"/>
    </source>
</evidence>
<keyword evidence="1" id="KW-1133">Transmembrane helix</keyword>
<dbReference type="EMBL" id="REGN01009452">
    <property type="protein sequence ID" value="RNA01140.1"/>
    <property type="molecule type" value="Genomic_DNA"/>
</dbReference>
<proteinExistence type="predicted"/>
<organism evidence="2 3">
    <name type="scientific">Brachionus plicatilis</name>
    <name type="common">Marine rotifer</name>
    <name type="synonym">Brachionus muelleri</name>
    <dbReference type="NCBI Taxonomy" id="10195"/>
    <lineage>
        <taxon>Eukaryota</taxon>
        <taxon>Metazoa</taxon>
        <taxon>Spiralia</taxon>
        <taxon>Gnathifera</taxon>
        <taxon>Rotifera</taxon>
        <taxon>Eurotatoria</taxon>
        <taxon>Monogononta</taxon>
        <taxon>Pseudotrocha</taxon>
        <taxon>Ploima</taxon>
        <taxon>Brachionidae</taxon>
        <taxon>Brachionus</taxon>
    </lineage>
</organism>
<dbReference type="AlphaFoldDB" id="A0A3M7PQ12"/>
<dbReference type="Proteomes" id="UP000276133">
    <property type="component" value="Unassembled WGS sequence"/>
</dbReference>